<dbReference type="PANTHER" id="PTHR12365">
    <property type="entry name" value="SPROUTY"/>
    <property type="match status" value="1"/>
</dbReference>
<dbReference type="AlphaFoldDB" id="A0AAD9PE91"/>
<evidence type="ECO:0000313" key="4">
    <source>
        <dbReference type="Proteomes" id="UP001209878"/>
    </source>
</evidence>
<keyword evidence="4" id="KW-1185">Reference proteome</keyword>
<dbReference type="Proteomes" id="UP001209878">
    <property type="component" value="Unassembled WGS sequence"/>
</dbReference>
<dbReference type="GO" id="GO:0048513">
    <property type="term" value="P:animal organ development"/>
    <property type="evidence" value="ECO:0007669"/>
    <property type="project" value="TreeGrafter"/>
</dbReference>
<accession>A0AAD9PE91</accession>
<evidence type="ECO:0000256" key="2">
    <source>
        <dbReference type="SAM" id="MobiDB-lite"/>
    </source>
</evidence>
<sequence length="276" mass="30287">MEPTIPRLTQQSQSRPLAPPPIISRDLVALEQVRSGPRIRNDYVDSPQLAHVHASAHVRVPPHSTAVKTNSNAGSGRIVPMHDTHLSVLPPRGPIVSQPQASTAALKKDFPPVPTASDASTIGDPSPPCTNDSIMCERCGKCRCHACTQHRELPRRWLCNKKCECSATNIVEYCSCVCAVKAVFYHCFQIIDDDESPEGADNPCACCSVPHCCRRWTCMGAASVTCLPCLWLYWPLRCVLCACTSCYNRCSRRGCHCRDKLPGSQRLLLDSESSST</sequence>
<reference evidence="3" key="1">
    <citation type="journal article" date="2023" name="Mol. Biol. Evol.">
        <title>Third-Generation Sequencing Reveals the Adaptive Role of the Epigenome in Three Deep-Sea Polychaetes.</title>
        <authorList>
            <person name="Perez M."/>
            <person name="Aroh O."/>
            <person name="Sun Y."/>
            <person name="Lan Y."/>
            <person name="Juniper S.K."/>
            <person name="Young C.R."/>
            <person name="Angers B."/>
            <person name="Qian P.Y."/>
        </authorList>
    </citation>
    <scope>NUCLEOTIDE SEQUENCE</scope>
    <source>
        <strain evidence="3">R07B-5</strain>
    </source>
</reference>
<dbReference type="InterPro" id="IPR051192">
    <property type="entry name" value="Sprouty_domain"/>
</dbReference>
<dbReference type="PROSITE" id="PS51227">
    <property type="entry name" value="SPR"/>
    <property type="match status" value="1"/>
</dbReference>
<gene>
    <name evidence="3" type="ORF">NP493_19g01008</name>
</gene>
<evidence type="ECO:0000313" key="3">
    <source>
        <dbReference type="EMBL" id="KAK2192951.1"/>
    </source>
</evidence>
<dbReference type="GO" id="GO:0046580">
    <property type="term" value="P:negative regulation of Ras protein signal transduction"/>
    <property type="evidence" value="ECO:0007669"/>
    <property type="project" value="TreeGrafter"/>
</dbReference>
<organism evidence="3 4">
    <name type="scientific">Ridgeia piscesae</name>
    <name type="common">Tubeworm</name>
    <dbReference type="NCBI Taxonomy" id="27915"/>
    <lineage>
        <taxon>Eukaryota</taxon>
        <taxon>Metazoa</taxon>
        <taxon>Spiralia</taxon>
        <taxon>Lophotrochozoa</taxon>
        <taxon>Annelida</taxon>
        <taxon>Polychaeta</taxon>
        <taxon>Sedentaria</taxon>
        <taxon>Canalipalpata</taxon>
        <taxon>Sabellida</taxon>
        <taxon>Siboglinidae</taxon>
        <taxon>Ridgeia</taxon>
    </lineage>
</organism>
<dbReference type="EMBL" id="JAODUO010000019">
    <property type="protein sequence ID" value="KAK2192951.1"/>
    <property type="molecule type" value="Genomic_DNA"/>
</dbReference>
<dbReference type="PANTHER" id="PTHR12365:SF7">
    <property type="entry name" value="PROTEIN SPROUTY"/>
    <property type="match status" value="1"/>
</dbReference>
<name>A0AAD9PE91_RIDPI</name>
<comment type="similarity">
    <text evidence="1">Belongs to the sprouty family.</text>
</comment>
<dbReference type="Pfam" id="PF05210">
    <property type="entry name" value="Sprouty"/>
    <property type="match status" value="1"/>
</dbReference>
<feature type="region of interest" description="Disordered" evidence="2">
    <location>
        <begin position="1"/>
        <end position="22"/>
    </location>
</feature>
<dbReference type="GO" id="GO:0040037">
    <property type="term" value="P:negative regulation of fibroblast growth factor receptor signaling pathway"/>
    <property type="evidence" value="ECO:0007669"/>
    <property type="project" value="TreeGrafter"/>
</dbReference>
<dbReference type="InterPro" id="IPR007875">
    <property type="entry name" value="Sprouty"/>
</dbReference>
<evidence type="ECO:0000256" key="1">
    <source>
        <dbReference type="ARBA" id="ARBA00010964"/>
    </source>
</evidence>
<proteinExistence type="inferred from homology"/>
<comment type="caution">
    <text evidence="3">The sequence shown here is derived from an EMBL/GenBank/DDBJ whole genome shotgun (WGS) entry which is preliminary data.</text>
</comment>
<protein>
    <recommendedName>
        <fullName evidence="5">Sprouty</fullName>
    </recommendedName>
</protein>
<evidence type="ECO:0008006" key="5">
    <source>
        <dbReference type="Google" id="ProtNLM"/>
    </source>
</evidence>
<dbReference type="GO" id="GO:0016020">
    <property type="term" value="C:membrane"/>
    <property type="evidence" value="ECO:0007669"/>
    <property type="project" value="InterPro"/>
</dbReference>
<dbReference type="GO" id="GO:0005829">
    <property type="term" value="C:cytosol"/>
    <property type="evidence" value="ECO:0007669"/>
    <property type="project" value="TreeGrafter"/>
</dbReference>